<keyword evidence="11" id="KW-1185">Reference proteome</keyword>
<gene>
    <name evidence="10" type="ORF">GIB67_025629</name>
</gene>
<name>A0A7J7L8M4_9MAGN</name>
<evidence type="ECO:0000256" key="1">
    <source>
        <dbReference type="ARBA" id="ARBA00000900"/>
    </source>
</evidence>
<comment type="pathway">
    <text evidence="2">Protein modification; protein ubiquitination.</text>
</comment>
<evidence type="ECO:0000256" key="8">
    <source>
        <dbReference type="SAM" id="SignalP"/>
    </source>
</evidence>
<feature type="repeat" description="ARM" evidence="7">
    <location>
        <begin position="150"/>
        <end position="191"/>
    </location>
</feature>
<feature type="repeat" description="ARM" evidence="7">
    <location>
        <begin position="109"/>
        <end position="151"/>
    </location>
</feature>
<dbReference type="InterPro" id="IPR016024">
    <property type="entry name" value="ARM-type_fold"/>
</dbReference>
<dbReference type="OrthoDB" id="7537227at2759"/>
<feature type="repeat" description="ARM" evidence="7">
    <location>
        <begin position="27"/>
        <end position="69"/>
    </location>
</feature>
<dbReference type="PROSITE" id="PS50176">
    <property type="entry name" value="ARM_REPEAT"/>
    <property type="match status" value="3"/>
</dbReference>
<dbReference type="GO" id="GO:0061630">
    <property type="term" value="F:ubiquitin protein ligase activity"/>
    <property type="evidence" value="ECO:0007669"/>
    <property type="project" value="UniProtKB-EC"/>
</dbReference>
<dbReference type="Gene3D" id="1.25.10.10">
    <property type="entry name" value="Leucine-rich Repeat Variant"/>
    <property type="match status" value="1"/>
</dbReference>
<dbReference type="AlphaFoldDB" id="A0A7J7L8M4"/>
<keyword evidence="4" id="KW-0808">Transferase</keyword>
<dbReference type="Pfam" id="PF25598">
    <property type="entry name" value="ARM_PUB"/>
    <property type="match status" value="1"/>
</dbReference>
<dbReference type="EMBL" id="JACGCM010002537">
    <property type="protein sequence ID" value="KAF6138900.1"/>
    <property type="molecule type" value="Genomic_DNA"/>
</dbReference>
<dbReference type="SMART" id="SM00185">
    <property type="entry name" value="ARM"/>
    <property type="match status" value="6"/>
</dbReference>
<feature type="signal peptide" evidence="8">
    <location>
        <begin position="1"/>
        <end position="24"/>
    </location>
</feature>
<keyword evidence="6" id="KW-0833">Ubl conjugation pathway</keyword>
<dbReference type="InterPro" id="IPR011989">
    <property type="entry name" value="ARM-like"/>
</dbReference>
<dbReference type="GO" id="GO:0016567">
    <property type="term" value="P:protein ubiquitination"/>
    <property type="evidence" value="ECO:0007669"/>
    <property type="project" value="UniProtKB-ARBA"/>
</dbReference>
<proteinExistence type="predicted"/>
<comment type="caution">
    <text evidence="10">The sequence shown here is derived from an EMBL/GenBank/DDBJ whole genome shotgun (WGS) entry which is preliminary data.</text>
</comment>
<evidence type="ECO:0000256" key="3">
    <source>
        <dbReference type="ARBA" id="ARBA00012483"/>
    </source>
</evidence>
<dbReference type="Proteomes" id="UP000541444">
    <property type="component" value="Unassembled WGS sequence"/>
</dbReference>
<dbReference type="SUPFAM" id="SSF48371">
    <property type="entry name" value="ARM repeat"/>
    <property type="match status" value="1"/>
</dbReference>
<evidence type="ECO:0000256" key="4">
    <source>
        <dbReference type="ARBA" id="ARBA00022679"/>
    </source>
</evidence>
<dbReference type="InterPro" id="IPR058678">
    <property type="entry name" value="ARM_PUB"/>
</dbReference>
<keyword evidence="5" id="KW-0677">Repeat</keyword>
<dbReference type="InterPro" id="IPR000225">
    <property type="entry name" value="Armadillo"/>
</dbReference>
<accession>A0A7J7L8M4</accession>
<protein>
    <recommendedName>
        <fullName evidence="3">RING-type E3 ubiquitin transferase</fullName>
        <ecNumber evidence="3">2.3.2.27</ecNumber>
    </recommendedName>
</protein>
<evidence type="ECO:0000256" key="2">
    <source>
        <dbReference type="ARBA" id="ARBA00004906"/>
    </source>
</evidence>
<evidence type="ECO:0000313" key="11">
    <source>
        <dbReference type="Proteomes" id="UP000541444"/>
    </source>
</evidence>
<evidence type="ECO:0000259" key="9">
    <source>
        <dbReference type="Pfam" id="PF25598"/>
    </source>
</evidence>
<comment type="catalytic activity">
    <reaction evidence="1">
        <text>S-ubiquitinyl-[E2 ubiquitin-conjugating enzyme]-L-cysteine + [acceptor protein]-L-lysine = [E2 ubiquitin-conjugating enzyme]-L-cysteine + N(6)-ubiquitinyl-[acceptor protein]-L-lysine.</text>
        <dbReference type="EC" id="2.3.2.27"/>
    </reaction>
</comment>
<dbReference type="FunFam" id="1.25.10.10:FF:000082">
    <property type="entry name" value="RING-type E3 ubiquitin transferase"/>
    <property type="match status" value="1"/>
</dbReference>
<evidence type="ECO:0000256" key="7">
    <source>
        <dbReference type="PROSITE-ProRule" id="PRU00259"/>
    </source>
</evidence>
<feature type="chain" id="PRO_5029873755" description="RING-type E3 ubiquitin transferase" evidence="8">
    <location>
        <begin position="25"/>
        <end position="272"/>
    </location>
</feature>
<evidence type="ECO:0000256" key="5">
    <source>
        <dbReference type="ARBA" id="ARBA00022737"/>
    </source>
</evidence>
<keyword evidence="8" id="KW-0732">Signal</keyword>
<sequence>MKCKVLLLQSYIFLQSTLWRTASGQCGAIAPLVSLLHSLVKMTQEHAVTALLNLSINEENKVRIAESGAIEPLIHVLNTGNMGAKENSAATLFSLSVLEEYKIKIGHSAAVKSLANLLESGTLDGKKDAATTLFNLSIFHENKARIVQAGAVKYLIELMDPETGMLDKAIALLANLSTIPEGCSAIAREDGIPILVEVVETGSDRGKLNAASILMQLCLHSHKLCNLVLQEGAIPPLVALSQSGTLRARQKVQQILSHFHSQREGIIAKAKS</sequence>
<feature type="domain" description="U-box" evidence="9">
    <location>
        <begin position="46"/>
        <end position="260"/>
    </location>
</feature>
<evidence type="ECO:0000313" key="10">
    <source>
        <dbReference type="EMBL" id="KAF6138900.1"/>
    </source>
</evidence>
<reference evidence="10 11" key="1">
    <citation type="journal article" date="2020" name="IScience">
        <title>Genome Sequencing of the Endangered Kingdonia uniflora (Circaeasteraceae, Ranunculales) Reveals Potential Mechanisms of Evolutionary Specialization.</title>
        <authorList>
            <person name="Sun Y."/>
            <person name="Deng T."/>
            <person name="Zhang A."/>
            <person name="Moore M.J."/>
            <person name="Landis J.B."/>
            <person name="Lin N."/>
            <person name="Zhang H."/>
            <person name="Zhang X."/>
            <person name="Huang J."/>
            <person name="Zhang X."/>
            <person name="Sun H."/>
            <person name="Wang H."/>
        </authorList>
    </citation>
    <scope>NUCLEOTIDE SEQUENCE [LARGE SCALE GENOMIC DNA]</scope>
    <source>
        <strain evidence="10">TB1705</strain>
        <tissue evidence="10">Leaf</tissue>
    </source>
</reference>
<dbReference type="EC" id="2.3.2.27" evidence="3"/>
<evidence type="ECO:0000256" key="6">
    <source>
        <dbReference type="ARBA" id="ARBA00022786"/>
    </source>
</evidence>
<organism evidence="10 11">
    <name type="scientific">Kingdonia uniflora</name>
    <dbReference type="NCBI Taxonomy" id="39325"/>
    <lineage>
        <taxon>Eukaryota</taxon>
        <taxon>Viridiplantae</taxon>
        <taxon>Streptophyta</taxon>
        <taxon>Embryophyta</taxon>
        <taxon>Tracheophyta</taxon>
        <taxon>Spermatophyta</taxon>
        <taxon>Magnoliopsida</taxon>
        <taxon>Ranunculales</taxon>
        <taxon>Circaeasteraceae</taxon>
        <taxon>Kingdonia</taxon>
    </lineage>
</organism>
<dbReference type="PANTHER" id="PTHR23315:SF278">
    <property type="entry name" value="U-BOX DOMAIN-CONTAINING PROTEIN 3"/>
    <property type="match status" value="1"/>
</dbReference>
<dbReference type="PANTHER" id="PTHR23315">
    <property type="entry name" value="U BOX DOMAIN-CONTAINING"/>
    <property type="match status" value="1"/>
</dbReference>